<dbReference type="InterPro" id="IPR012340">
    <property type="entry name" value="NA-bd_OB-fold"/>
</dbReference>
<name>A0A2X2Y6F6_9ACTO</name>
<evidence type="ECO:0000259" key="1">
    <source>
        <dbReference type="PROSITE" id="PS51857"/>
    </source>
</evidence>
<dbReference type="GeneID" id="55564656"/>
<dbReference type="InterPro" id="IPR050181">
    <property type="entry name" value="Cold_shock_domain"/>
</dbReference>
<dbReference type="GO" id="GO:0003676">
    <property type="term" value="F:nucleic acid binding"/>
    <property type="evidence" value="ECO:0007669"/>
    <property type="project" value="InterPro"/>
</dbReference>
<protein>
    <submittedName>
        <fullName evidence="2">Cold shock-like protein CspD</fullName>
    </submittedName>
</protein>
<reference evidence="2 3" key="1">
    <citation type="submission" date="2018-06" db="EMBL/GenBank/DDBJ databases">
        <authorList>
            <consortium name="Pathogen Informatics"/>
            <person name="Doyle S."/>
        </authorList>
    </citation>
    <scope>NUCLEOTIDE SEQUENCE [LARGE SCALE GENOMIC DNA]</scope>
    <source>
        <strain evidence="2 3">NCTC11820</strain>
    </source>
</reference>
<dbReference type="CDD" id="cd04458">
    <property type="entry name" value="CSP_CDS"/>
    <property type="match status" value="1"/>
</dbReference>
<dbReference type="Gene3D" id="2.40.50.140">
    <property type="entry name" value="Nucleic acid-binding proteins"/>
    <property type="match status" value="1"/>
</dbReference>
<evidence type="ECO:0000313" key="2">
    <source>
        <dbReference type="EMBL" id="SQB63422.1"/>
    </source>
</evidence>
<dbReference type="RefSeq" id="WP_004008014.1">
    <property type="nucleotide sequence ID" value="NZ_CP068112.1"/>
</dbReference>
<dbReference type="AlphaFoldDB" id="A0A2X2Y6F6"/>
<proteinExistence type="predicted"/>
<dbReference type="OMA" id="WYDSEKG"/>
<evidence type="ECO:0000313" key="3">
    <source>
        <dbReference type="Proteomes" id="UP000250245"/>
    </source>
</evidence>
<dbReference type="EMBL" id="UASJ01000001">
    <property type="protein sequence ID" value="SQB63422.1"/>
    <property type="molecule type" value="Genomic_DNA"/>
</dbReference>
<dbReference type="Pfam" id="PF00313">
    <property type="entry name" value="CSD"/>
    <property type="match status" value="1"/>
</dbReference>
<dbReference type="PRINTS" id="PR00050">
    <property type="entry name" value="COLDSHOCK"/>
</dbReference>
<dbReference type="PANTHER" id="PTHR11544">
    <property type="entry name" value="COLD SHOCK DOMAIN CONTAINING PROTEINS"/>
    <property type="match status" value="1"/>
</dbReference>
<gene>
    <name evidence="2" type="primary">cspD</name>
    <name evidence="2" type="ORF">NCTC11820_00193</name>
</gene>
<dbReference type="Proteomes" id="UP000250245">
    <property type="component" value="Unassembled WGS sequence"/>
</dbReference>
<dbReference type="SUPFAM" id="SSF50249">
    <property type="entry name" value="Nucleic acid-binding proteins"/>
    <property type="match status" value="1"/>
</dbReference>
<accession>A0A2X2Y6F6</accession>
<dbReference type="PROSITE" id="PS51857">
    <property type="entry name" value="CSD_2"/>
    <property type="match status" value="1"/>
</dbReference>
<sequence>MPSGKVKWYDAVKGFGFVAGADGEEVFLHASALPENVVDLHPGTKVEYSVVDGKRGRQAMNVTVVEKLPSVAKAQRKKAADMVPIVEDLIRILDDASGNLRRGKYPENGKQIAKMLKIVAQSFEA</sequence>
<dbReference type="InterPro" id="IPR011129">
    <property type="entry name" value="CSD"/>
</dbReference>
<organism evidence="2 3">
    <name type="scientific">Mobiluncus curtisii</name>
    <dbReference type="NCBI Taxonomy" id="2051"/>
    <lineage>
        <taxon>Bacteria</taxon>
        <taxon>Bacillati</taxon>
        <taxon>Actinomycetota</taxon>
        <taxon>Actinomycetes</taxon>
        <taxon>Actinomycetales</taxon>
        <taxon>Actinomycetaceae</taxon>
        <taxon>Mobiluncus</taxon>
    </lineage>
</organism>
<feature type="domain" description="CSD" evidence="1">
    <location>
        <begin position="1"/>
        <end position="64"/>
    </location>
</feature>
<dbReference type="InterPro" id="IPR002059">
    <property type="entry name" value="CSP_DNA-bd"/>
</dbReference>
<dbReference type="SMART" id="SM00357">
    <property type="entry name" value="CSP"/>
    <property type="match status" value="1"/>
</dbReference>